<name>A0A5B9QMS5_9BACT</name>
<sequence length="87" mass="10414">MTEWTPETIERLFDRYERHFDQLVKDSTTVNCDLASKNPKKTQLQRLTRTEFQQILTDRTNDSEAIELWVKRIVRGHEEEFSTRQAG</sequence>
<dbReference type="KEGG" id="rul:UC8_08790"/>
<gene>
    <name evidence="1" type="ORF">UC8_08790</name>
</gene>
<dbReference type="EMBL" id="CP042914">
    <property type="protein sequence ID" value="QEG38920.1"/>
    <property type="molecule type" value="Genomic_DNA"/>
</dbReference>
<reference evidence="1 2" key="1">
    <citation type="submission" date="2019-08" db="EMBL/GenBank/DDBJ databases">
        <title>Deep-cultivation of Planctomycetes and their phenomic and genomic characterization uncovers novel biology.</title>
        <authorList>
            <person name="Wiegand S."/>
            <person name="Jogler M."/>
            <person name="Boedeker C."/>
            <person name="Pinto D."/>
            <person name="Vollmers J."/>
            <person name="Rivas-Marin E."/>
            <person name="Kohn T."/>
            <person name="Peeters S.H."/>
            <person name="Heuer A."/>
            <person name="Rast P."/>
            <person name="Oberbeckmann S."/>
            <person name="Bunk B."/>
            <person name="Jeske O."/>
            <person name="Meyerdierks A."/>
            <person name="Storesund J.E."/>
            <person name="Kallscheuer N."/>
            <person name="Luecker S."/>
            <person name="Lage O.M."/>
            <person name="Pohl T."/>
            <person name="Merkel B.J."/>
            <person name="Hornburger P."/>
            <person name="Mueller R.-W."/>
            <person name="Bruemmer F."/>
            <person name="Labrenz M."/>
            <person name="Spormann A.M."/>
            <person name="Op den Camp H."/>
            <person name="Overmann J."/>
            <person name="Amann R."/>
            <person name="Jetten M.S.M."/>
            <person name="Mascher T."/>
            <person name="Medema M.H."/>
            <person name="Devos D.P."/>
            <person name="Kaster A.-K."/>
            <person name="Ovreas L."/>
            <person name="Rohde M."/>
            <person name="Galperin M.Y."/>
            <person name="Jogler C."/>
        </authorList>
    </citation>
    <scope>NUCLEOTIDE SEQUENCE [LARGE SCALE GENOMIC DNA]</scope>
    <source>
        <strain evidence="1 2">UC8</strain>
    </source>
</reference>
<dbReference type="RefSeq" id="WP_068140534.1">
    <property type="nucleotide sequence ID" value="NZ_CP042914.1"/>
</dbReference>
<accession>A0A5B9QMS5</accession>
<organism evidence="1 2">
    <name type="scientific">Roseimaritima ulvae</name>
    <dbReference type="NCBI Taxonomy" id="980254"/>
    <lineage>
        <taxon>Bacteria</taxon>
        <taxon>Pseudomonadati</taxon>
        <taxon>Planctomycetota</taxon>
        <taxon>Planctomycetia</taxon>
        <taxon>Pirellulales</taxon>
        <taxon>Pirellulaceae</taxon>
        <taxon>Roseimaritima</taxon>
    </lineage>
</organism>
<evidence type="ECO:0000313" key="1">
    <source>
        <dbReference type="EMBL" id="QEG38920.1"/>
    </source>
</evidence>
<dbReference type="Proteomes" id="UP000325286">
    <property type="component" value="Chromosome"/>
</dbReference>
<protein>
    <submittedName>
        <fullName evidence="1">Uncharacterized protein</fullName>
    </submittedName>
</protein>
<evidence type="ECO:0000313" key="2">
    <source>
        <dbReference type="Proteomes" id="UP000325286"/>
    </source>
</evidence>
<proteinExistence type="predicted"/>
<dbReference type="AlphaFoldDB" id="A0A5B9QMS5"/>
<keyword evidence="2" id="KW-1185">Reference proteome</keyword>